<dbReference type="AlphaFoldDB" id="A0A6C0DBI6"/>
<organism evidence="1">
    <name type="scientific">viral metagenome</name>
    <dbReference type="NCBI Taxonomy" id="1070528"/>
    <lineage>
        <taxon>unclassified sequences</taxon>
        <taxon>metagenomes</taxon>
        <taxon>organismal metagenomes</taxon>
    </lineage>
</organism>
<proteinExistence type="predicted"/>
<dbReference type="EMBL" id="MN739565">
    <property type="protein sequence ID" value="QHT13299.1"/>
    <property type="molecule type" value="Genomic_DNA"/>
</dbReference>
<protein>
    <submittedName>
        <fullName evidence="1">Uncharacterized protein</fullName>
    </submittedName>
</protein>
<accession>A0A6C0DBI6</accession>
<evidence type="ECO:0000313" key="1">
    <source>
        <dbReference type="EMBL" id="QHT13299.1"/>
    </source>
</evidence>
<sequence length="224" mass="27080">MILIIRGHLRETFNNNDFYNLLKKIYETNNILKIYIHTWNIFSNNISWREINENKKEVTEKIMYEYFRELKDLIKHIIIDDDNKIELIGNLEGKIAGTKMPVLGWKNYWYSQFKIIDYIKSTNDLNSSELIVNLRFDVLNNSNSINQNWIIYFIKNNLDTCFYKNKFFIDDEILGLDNIYLGNINTMYKLIYNFNNNLDTIIKKYKTKHPEYLVYYENNCLTPK</sequence>
<reference evidence="1" key="1">
    <citation type="journal article" date="2020" name="Nature">
        <title>Giant virus diversity and host interactions through global metagenomics.</title>
        <authorList>
            <person name="Schulz F."/>
            <person name="Roux S."/>
            <person name="Paez-Espino D."/>
            <person name="Jungbluth S."/>
            <person name="Walsh D.A."/>
            <person name="Denef V.J."/>
            <person name="McMahon K.D."/>
            <person name="Konstantinidis K.T."/>
            <person name="Eloe-Fadrosh E.A."/>
            <person name="Kyrpides N.C."/>
            <person name="Woyke T."/>
        </authorList>
    </citation>
    <scope>NUCLEOTIDE SEQUENCE</scope>
    <source>
        <strain evidence="1">GVMAG-M-3300023174-131</strain>
    </source>
</reference>
<name>A0A6C0DBI6_9ZZZZ</name>